<dbReference type="Proteomes" id="UP001416858">
    <property type="component" value="Unassembled WGS sequence"/>
</dbReference>
<comment type="caution">
    <text evidence="1">The sequence shown here is derived from an EMBL/GenBank/DDBJ whole genome shotgun (WGS) entry which is preliminary data.</text>
</comment>
<proteinExistence type="predicted"/>
<name>A0ABP9VS30_9BACT</name>
<sequence length="276" mass="31256">MQFIHNDNSGNLLAGIFYELILADPNGEVKADWQVSEDDEFDYWIDFTAGKKQEVACAGGHTISKYRETRFDCQAFADSTTVFGEGTGGRTAITEQANTAIQNAGFCNYRSFRIYPEIHSVFKSCLWGIEYDNVPMGRPLRINDEVPVCPVCKNLMQCNVCFKLFATCRHCKKGSVKFFGSANDFHESKHKMSAFEIPAVMPEFPTVIDGSRWNGEDFVTTTTFIAVTGRVFDILRQEKIGPAYGRPVKVWVDKCSDLQLEMLEKSKSSRWLKRTN</sequence>
<evidence type="ECO:0000313" key="2">
    <source>
        <dbReference type="Proteomes" id="UP001416858"/>
    </source>
</evidence>
<gene>
    <name evidence="1" type="ORF">Rcae01_03431</name>
</gene>
<protein>
    <recommendedName>
        <fullName evidence="3">C2H2-type domain-containing protein</fullName>
    </recommendedName>
</protein>
<evidence type="ECO:0008006" key="3">
    <source>
        <dbReference type="Google" id="ProtNLM"/>
    </source>
</evidence>
<dbReference type="RefSeq" id="WP_345684809.1">
    <property type="nucleotide sequence ID" value="NZ_BAABRO010000007.1"/>
</dbReference>
<reference evidence="1 2" key="1">
    <citation type="submission" date="2024-02" db="EMBL/GenBank/DDBJ databases">
        <title>Rhodopirellula caenicola NBRC 110016.</title>
        <authorList>
            <person name="Ichikawa N."/>
            <person name="Katano-Makiyama Y."/>
            <person name="Hidaka K."/>
        </authorList>
    </citation>
    <scope>NUCLEOTIDE SEQUENCE [LARGE SCALE GENOMIC DNA]</scope>
    <source>
        <strain evidence="1 2">NBRC 110016</strain>
    </source>
</reference>
<keyword evidence="2" id="KW-1185">Reference proteome</keyword>
<dbReference type="EMBL" id="BAABRO010000007">
    <property type="protein sequence ID" value="GAA5507973.1"/>
    <property type="molecule type" value="Genomic_DNA"/>
</dbReference>
<evidence type="ECO:0000313" key="1">
    <source>
        <dbReference type="EMBL" id="GAA5507973.1"/>
    </source>
</evidence>
<accession>A0ABP9VS30</accession>
<organism evidence="1 2">
    <name type="scientific">Novipirellula caenicola</name>
    <dbReference type="NCBI Taxonomy" id="1536901"/>
    <lineage>
        <taxon>Bacteria</taxon>
        <taxon>Pseudomonadati</taxon>
        <taxon>Planctomycetota</taxon>
        <taxon>Planctomycetia</taxon>
        <taxon>Pirellulales</taxon>
        <taxon>Pirellulaceae</taxon>
        <taxon>Novipirellula</taxon>
    </lineage>
</organism>